<reference evidence="2 3" key="1">
    <citation type="submission" date="2020-08" db="EMBL/GenBank/DDBJ databases">
        <title>A Genomic Blueprint of the Chicken Gut Microbiome.</title>
        <authorList>
            <person name="Gilroy R."/>
            <person name="Ravi A."/>
            <person name="Getino M."/>
            <person name="Pursley I."/>
            <person name="Horton D.L."/>
            <person name="Alikhan N.-F."/>
            <person name="Baker D."/>
            <person name="Gharbi K."/>
            <person name="Hall N."/>
            <person name="Watson M."/>
            <person name="Adriaenssens E.M."/>
            <person name="Foster-Nyarko E."/>
            <person name="Jarju S."/>
            <person name="Secka A."/>
            <person name="Antonio M."/>
            <person name="Oren A."/>
            <person name="Chaudhuri R."/>
            <person name="La Ragione R.M."/>
            <person name="Hildebrand F."/>
            <person name="Pallen M.J."/>
        </authorList>
    </citation>
    <scope>NUCLEOTIDE SEQUENCE [LARGE SCALE GENOMIC DNA]</scope>
    <source>
        <strain evidence="2 3">N37</strain>
    </source>
</reference>
<sequence>MRKEEVYSFSNKIKLLLKSLEGVEIFGEQYKLNQINKLYYEVENELSKFLPTPQEEYSIRVKYLYRNMINAKREYEEIKDKGPLESANKALEKYKEESIKYENAKKIRDTLKAIE</sequence>
<proteinExistence type="predicted"/>
<organism evidence="2 3">
    <name type="scientific">Clostridium faecium</name>
    <dbReference type="NCBI Taxonomy" id="2762223"/>
    <lineage>
        <taxon>Bacteria</taxon>
        <taxon>Bacillati</taxon>
        <taxon>Bacillota</taxon>
        <taxon>Clostridia</taxon>
        <taxon>Eubacteriales</taxon>
        <taxon>Clostridiaceae</taxon>
        <taxon>Clostridium</taxon>
    </lineage>
</organism>
<keyword evidence="3" id="KW-1185">Reference proteome</keyword>
<gene>
    <name evidence="2" type="ORF">H9637_01950</name>
</gene>
<keyword evidence="1" id="KW-0175">Coiled coil</keyword>
<protein>
    <submittedName>
        <fullName evidence="2">IPT/TIG domain containing protein</fullName>
    </submittedName>
</protein>
<dbReference type="EMBL" id="JACSQB010000018">
    <property type="protein sequence ID" value="MBD8045813.1"/>
    <property type="molecule type" value="Genomic_DNA"/>
</dbReference>
<accession>A0ABR8YNM6</accession>
<feature type="coiled-coil region" evidence="1">
    <location>
        <begin position="61"/>
        <end position="104"/>
    </location>
</feature>
<evidence type="ECO:0000256" key="1">
    <source>
        <dbReference type="SAM" id="Coils"/>
    </source>
</evidence>
<name>A0ABR8YNM6_9CLOT</name>
<evidence type="ECO:0000313" key="2">
    <source>
        <dbReference type="EMBL" id="MBD8045813.1"/>
    </source>
</evidence>
<dbReference type="Proteomes" id="UP000627166">
    <property type="component" value="Unassembled WGS sequence"/>
</dbReference>
<dbReference type="RefSeq" id="WP_191738787.1">
    <property type="nucleotide sequence ID" value="NZ_JACSQB010000018.1"/>
</dbReference>
<comment type="caution">
    <text evidence="2">The sequence shown here is derived from an EMBL/GenBank/DDBJ whole genome shotgun (WGS) entry which is preliminary data.</text>
</comment>
<evidence type="ECO:0000313" key="3">
    <source>
        <dbReference type="Proteomes" id="UP000627166"/>
    </source>
</evidence>